<dbReference type="OrthoDB" id="214902at2"/>
<keyword evidence="3" id="KW-1185">Reference proteome</keyword>
<organism evidence="2 3">
    <name type="scientific">Gemmatirosa kalamazoonensis</name>
    <dbReference type="NCBI Taxonomy" id="861299"/>
    <lineage>
        <taxon>Bacteria</taxon>
        <taxon>Pseudomonadati</taxon>
        <taxon>Gemmatimonadota</taxon>
        <taxon>Gemmatimonadia</taxon>
        <taxon>Gemmatimonadales</taxon>
        <taxon>Gemmatimonadaceae</taxon>
        <taxon>Gemmatirosa</taxon>
    </lineage>
</organism>
<evidence type="ECO:0000313" key="3">
    <source>
        <dbReference type="Proteomes" id="UP000019151"/>
    </source>
</evidence>
<dbReference type="eggNOG" id="COG3070">
    <property type="taxonomic scope" value="Bacteria"/>
</dbReference>
<accession>W0RIA5</accession>
<dbReference type="HOGENOM" id="CLU_136016_4_1_0"/>
<dbReference type="Proteomes" id="UP000019151">
    <property type="component" value="Chromosome"/>
</dbReference>
<dbReference type="RefSeq" id="WP_025410653.1">
    <property type="nucleotide sequence ID" value="NZ_CP007128.1"/>
</dbReference>
<dbReference type="SUPFAM" id="SSF159894">
    <property type="entry name" value="YgaC/TfoX-N like"/>
    <property type="match status" value="1"/>
</dbReference>
<proteinExistence type="predicted"/>
<dbReference type="KEGG" id="gba:J421_1601"/>
<dbReference type="EMBL" id="CP007128">
    <property type="protein sequence ID" value="AHG89138.1"/>
    <property type="molecule type" value="Genomic_DNA"/>
</dbReference>
<evidence type="ECO:0000259" key="1">
    <source>
        <dbReference type="Pfam" id="PF04993"/>
    </source>
</evidence>
<dbReference type="Pfam" id="PF04993">
    <property type="entry name" value="TfoX_N"/>
    <property type="match status" value="1"/>
</dbReference>
<dbReference type="STRING" id="861299.J421_1601"/>
<dbReference type="InParanoid" id="W0RIA5"/>
<feature type="domain" description="TfoX N-terminal" evidence="1">
    <location>
        <begin position="21"/>
        <end position="105"/>
    </location>
</feature>
<evidence type="ECO:0000313" key="2">
    <source>
        <dbReference type="EMBL" id="AHG89138.1"/>
    </source>
</evidence>
<sequence>MAYDPGLAERVAATFASLGLAHARQKNVFGGRGFMLGKSTGVIVWGDGLLVKAPPNEYADALREPGTTPFAPDGERPMSTWVVVPADAVADDPQLEEWVRRGVRAVRRA</sequence>
<name>W0RIA5_9BACT</name>
<protein>
    <submittedName>
        <fullName evidence="2">TfoX domain-containing protein</fullName>
    </submittedName>
</protein>
<dbReference type="InterPro" id="IPR007076">
    <property type="entry name" value="TfoX_N"/>
</dbReference>
<dbReference type="Gene3D" id="3.30.1460.30">
    <property type="entry name" value="YgaC/TfoX-N like chaperone"/>
    <property type="match status" value="1"/>
</dbReference>
<reference evidence="2 3" key="1">
    <citation type="journal article" date="2014" name="Genome Announc.">
        <title>Genome Sequence and Methylome of Soil Bacterium Gemmatirosa kalamazoonensis KBS708T, a Member of the Rarely Cultivated Gemmatimonadetes Phylum.</title>
        <authorList>
            <person name="Debruyn J.M."/>
            <person name="Radosevich M."/>
            <person name="Wommack K.E."/>
            <person name="Polson S.W."/>
            <person name="Hauser L.J."/>
            <person name="Fawaz M.N."/>
            <person name="Korlach J."/>
            <person name="Tsai Y.C."/>
        </authorList>
    </citation>
    <scope>NUCLEOTIDE SEQUENCE [LARGE SCALE GENOMIC DNA]</scope>
    <source>
        <strain evidence="2 3">KBS708</strain>
    </source>
</reference>
<gene>
    <name evidence="2" type="ORF">J421_1601</name>
</gene>
<dbReference type="AlphaFoldDB" id="W0RIA5"/>